<organism evidence="1">
    <name type="scientific">marine metagenome</name>
    <dbReference type="NCBI Taxonomy" id="408172"/>
    <lineage>
        <taxon>unclassified sequences</taxon>
        <taxon>metagenomes</taxon>
        <taxon>ecological metagenomes</taxon>
    </lineage>
</organism>
<dbReference type="GO" id="GO:0042953">
    <property type="term" value="P:lipoprotein transport"/>
    <property type="evidence" value="ECO:0007669"/>
    <property type="project" value="TreeGrafter"/>
</dbReference>
<dbReference type="PANTHER" id="PTHR35869:SF1">
    <property type="entry name" value="OUTER-MEMBRANE LIPOPROTEIN CARRIER PROTEIN"/>
    <property type="match status" value="1"/>
</dbReference>
<dbReference type="GO" id="GO:0044874">
    <property type="term" value="P:lipoprotein localization to outer membrane"/>
    <property type="evidence" value="ECO:0007669"/>
    <property type="project" value="TreeGrafter"/>
</dbReference>
<dbReference type="Gene3D" id="2.50.20.10">
    <property type="entry name" value="Lipoprotein localisation LolA/LolB/LppX"/>
    <property type="match status" value="1"/>
</dbReference>
<proteinExistence type="predicted"/>
<name>A0A382ZFA0_9ZZZZ</name>
<dbReference type="GO" id="GO:0030288">
    <property type="term" value="C:outer membrane-bounded periplasmic space"/>
    <property type="evidence" value="ECO:0007669"/>
    <property type="project" value="TreeGrafter"/>
</dbReference>
<dbReference type="InterPro" id="IPR029046">
    <property type="entry name" value="LolA/LolB/LppX"/>
</dbReference>
<evidence type="ECO:0008006" key="2">
    <source>
        <dbReference type="Google" id="ProtNLM"/>
    </source>
</evidence>
<dbReference type="AlphaFoldDB" id="A0A382ZFA0"/>
<dbReference type="CDD" id="cd16325">
    <property type="entry name" value="LolA"/>
    <property type="match status" value="1"/>
</dbReference>
<dbReference type="PANTHER" id="PTHR35869">
    <property type="entry name" value="OUTER-MEMBRANE LIPOPROTEIN CARRIER PROTEIN"/>
    <property type="match status" value="1"/>
</dbReference>
<reference evidence="1" key="1">
    <citation type="submission" date="2018-05" db="EMBL/GenBank/DDBJ databases">
        <authorList>
            <person name="Lanie J.A."/>
            <person name="Ng W.-L."/>
            <person name="Kazmierczak K.M."/>
            <person name="Andrzejewski T.M."/>
            <person name="Davidsen T.M."/>
            <person name="Wayne K.J."/>
            <person name="Tettelin H."/>
            <person name="Glass J.I."/>
            <person name="Rusch D."/>
            <person name="Podicherti R."/>
            <person name="Tsui H.-C.T."/>
            <person name="Winkler M.E."/>
        </authorList>
    </citation>
    <scope>NUCLEOTIDE SEQUENCE</scope>
</reference>
<accession>A0A382ZFA0</accession>
<dbReference type="Pfam" id="PF03548">
    <property type="entry name" value="LolA"/>
    <property type="match status" value="1"/>
</dbReference>
<dbReference type="InterPro" id="IPR004564">
    <property type="entry name" value="OM_lipoprot_carrier_LolA-like"/>
</dbReference>
<dbReference type="EMBL" id="UINC01183167">
    <property type="protein sequence ID" value="SVD93775.1"/>
    <property type="molecule type" value="Genomic_DNA"/>
</dbReference>
<protein>
    <recommendedName>
        <fullName evidence="2">Outer-membrane lipoprotein carrier protein</fullName>
    </recommendedName>
</protein>
<sequence>TISGRFEQQLVDAEDNVIGKSAGTVDIMRPNKFRWSYSDPYEQVLVADGLNIWI</sequence>
<evidence type="ECO:0000313" key="1">
    <source>
        <dbReference type="EMBL" id="SVD93775.1"/>
    </source>
</evidence>
<gene>
    <name evidence="1" type="ORF">METZ01_LOCUS446629</name>
</gene>
<dbReference type="SUPFAM" id="SSF89392">
    <property type="entry name" value="Prokaryotic lipoproteins and lipoprotein localization factors"/>
    <property type="match status" value="1"/>
</dbReference>
<feature type="non-terminal residue" evidence="1">
    <location>
        <position position="1"/>
    </location>
</feature>